<keyword evidence="5" id="KW-1185">Reference proteome</keyword>
<dbReference type="GO" id="GO:0007623">
    <property type="term" value="P:circadian rhythm"/>
    <property type="evidence" value="ECO:0007669"/>
    <property type="project" value="UniProtKB-ARBA"/>
</dbReference>
<dbReference type="Gene3D" id="3.15.10.30">
    <property type="entry name" value="Haemolymph juvenile hormone binding protein"/>
    <property type="match status" value="1"/>
</dbReference>
<protein>
    <submittedName>
        <fullName evidence="6">Protein takeout-like</fullName>
    </submittedName>
</protein>
<evidence type="ECO:0000256" key="4">
    <source>
        <dbReference type="SAM" id="SignalP"/>
    </source>
</evidence>
<keyword evidence="1 4" id="KW-0732">Signal</keyword>
<dbReference type="InterPro" id="IPR010562">
    <property type="entry name" value="Haemolymph_juvenile_hormone-bd"/>
</dbReference>
<dbReference type="FunCoup" id="A0A6J2XMS7">
    <property type="interactions" value="15"/>
</dbReference>
<evidence type="ECO:0000256" key="1">
    <source>
        <dbReference type="ARBA" id="ARBA00022729"/>
    </source>
</evidence>
<evidence type="ECO:0000313" key="6">
    <source>
        <dbReference type="RefSeq" id="XP_030751974.1"/>
    </source>
</evidence>
<name>A0A6J2XMS7_SITOR</name>
<dbReference type="OrthoDB" id="8194225at2759"/>
<dbReference type="PANTHER" id="PTHR11008:SF32">
    <property type="entry name" value="CIRCADIAN CLOCK-CONTROLLED PROTEIN DAYWAKE-RELATED"/>
    <property type="match status" value="1"/>
</dbReference>
<feature type="signal peptide" evidence="4">
    <location>
        <begin position="1"/>
        <end position="20"/>
    </location>
</feature>
<dbReference type="AlphaFoldDB" id="A0A6J2XMS7"/>
<organism evidence="5 6">
    <name type="scientific">Sitophilus oryzae</name>
    <name type="common">Rice weevil</name>
    <name type="synonym">Curculio oryzae</name>
    <dbReference type="NCBI Taxonomy" id="7048"/>
    <lineage>
        <taxon>Eukaryota</taxon>
        <taxon>Metazoa</taxon>
        <taxon>Ecdysozoa</taxon>
        <taxon>Arthropoda</taxon>
        <taxon>Hexapoda</taxon>
        <taxon>Insecta</taxon>
        <taxon>Pterygota</taxon>
        <taxon>Neoptera</taxon>
        <taxon>Endopterygota</taxon>
        <taxon>Coleoptera</taxon>
        <taxon>Polyphaga</taxon>
        <taxon>Cucujiformia</taxon>
        <taxon>Curculionidae</taxon>
        <taxon>Dryophthorinae</taxon>
        <taxon>Sitophilus</taxon>
    </lineage>
</organism>
<feature type="chain" id="PRO_5026738371" evidence="4">
    <location>
        <begin position="21"/>
        <end position="243"/>
    </location>
</feature>
<evidence type="ECO:0000256" key="3">
    <source>
        <dbReference type="ARBA" id="ARBA00060902"/>
    </source>
</evidence>
<reference evidence="6" key="1">
    <citation type="submission" date="2025-08" db="UniProtKB">
        <authorList>
            <consortium name="RefSeq"/>
        </authorList>
    </citation>
    <scope>IDENTIFICATION</scope>
    <source>
        <tissue evidence="6">Gonads</tissue>
    </source>
</reference>
<evidence type="ECO:0000256" key="2">
    <source>
        <dbReference type="ARBA" id="ARBA00023108"/>
    </source>
</evidence>
<dbReference type="InParanoid" id="A0A6J2XMS7"/>
<dbReference type="KEGG" id="soy:115879338"/>
<accession>A0A6J2XMS7</accession>
<dbReference type="SMART" id="SM00700">
    <property type="entry name" value="JHBP"/>
    <property type="match status" value="1"/>
</dbReference>
<evidence type="ECO:0000313" key="5">
    <source>
        <dbReference type="Proteomes" id="UP000504635"/>
    </source>
</evidence>
<dbReference type="GO" id="GO:0005615">
    <property type="term" value="C:extracellular space"/>
    <property type="evidence" value="ECO:0007669"/>
    <property type="project" value="TreeGrafter"/>
</dbReference>
<dbReference type="InterPro" id="IPR038606">
    <property type="entry name" value="To_sf"/>
</dbReference>
<proteinExistence type="inferred from homology"/>
<keyword evidence="2" id="KW-0090">Biological rhythms</keyword>
<sequence length="243" mass="27320">MFPSIFCIGLFLFNIQFISGAIPSYLKVCHRGPGFSECAVADANEVLPHLLKGERQMKIPNMIPMNFPEVQIDAGPNLKIALYNLDIYGLDTMIIDDFQIDFDKLHVMLAMHAKQVSLIGTYDIDGQIMVLPIQGKGPCNLTIVNPEFVYQFDYKLVQKNGGEHAEVLESSLDFNIPKTYINLENLFNGNKQMGDHVNEFLNENDKEFINEISGAVKGTISAIGQQFFQGIFDSIPYDELFLV</sequence>
<dbReference type="PANTHER" id="PTHR11008">
    <property type="entry name" value="PROTEIN TAKEOUT-LIKE PROTEIN"/>
    <property type="match status" value="1"/>
</dbReference>
<gene>
    <name evidence="6" type="primary">LOC115879338</name>
</gene>
<dbReference type="RefSeq" id="XP_030751974.1">
    <property type="nucleotide sequence ID" value="XM_030896114.1"/>
</dbReference>
<comment type="similarity">
    <text evidence="3">Belongs to the TO family.</text>
</comment>
<dbReference type="GeneID" id="115879338"/>
<dbReference type="Pfam" id="PF06585">
    <property type="entry name" value="JHBP"/>
    <property type="match status" value="1"/>
</dbReference>
<dbReference type="FunFam" id="3.15.10.30:FF:000001">
    <property type="entry name" value="Takeout-like protein 1"/>
    <property type="match status" value="1"/>
</dbReference>
<dbReference type="Proteomes" id="UP000504635">
    <property type="component" value="Unplaced"/>
</dbReference>